<accession>A0A8T1DYK2</accession>
<organism evidence="1 2">
    <name type="scientific">Phytophthora cactorum</name>
    <dbReference type="NCBI Taxonomy" id="29920"/>
    <lineage>
        <taxon>Eukaryota</taxon>
        <taxon>Sar</taxon>
        <taxon>Stramenopiles</taxon>
        <taxon>Oomycota</taxon>
        <taxon>Peronosporomycetes</taxon>
        <taxon>Peronosporales</taxon>
        <taxon>Peronosporaceae</taxon>
        <taxon>Phytophthora</taxon>
    </lineage>
</organism>
<evidence type="ECO:0000313" key="1">
    <source>
        <dbReference type="EMBL" id="KAG2946811.1"/>
    </source>
</evidence>
<sequence length="59" mass="6642">MFASAYQIAPPFGDQLSRSLIRDLVAVGVLRRAARLDLIRVPHRGYPRCPFRFAVTPSD</sequence>
<proteinExistence type="predicted"/>
<name>A0A8T1DYK2_9STRA</name>
<protein>
    <submittedName>
        <fullName evidence="1">Uncharacterized protein</fullName>
    </submittedName>
</protein>
<dbReference type="EMBL" id="RCMK01000149">
    <property type="protein sequence ID" value="KAG2946811.1"/>
    <property type="molecule type" value="Genomic_DNA"/>
</dbReference>
<dbReference type="Proteomes" id="UP000736787">
    <property type="component" value="Unassembled WGS sequence"/>
</dbReference>
<reference evidence="1" key="1">
    <citation type="submission" date="2018-10" db="EMBL/GenBank/DDBJ databases">
        <title>Effector identification in a new, highly contiguous assembly of the strawberry crown rot pathogen Phytophthora cactorum.</title>
        <authorList>
            <person name="Armitage A.D."/>
            <person name="Nellist C.F."/>
            <person name="Bates H."/>
            <person name="Vickerstaff R.J."/>
            <person name="Harrison R.J."/>
        </authorList>
    </citation>
    <scope>NUCLEOTIDE SEQUENCE</scope>
    <source>
        <strain evidence="1">4040</strain>
    </source>
</reference>
<evidence type="ECO:0000313" key="2">
    <source>
        <dbReference type="Proteomes" id="UP000736787"/>
    </source>
</evidence>
<dbReference type="AlphaFoldDB" id="A0A8T1DYK2"/>
<comment type="caution">
    <text evidence="1">The sequence shown here is derived from an EMBL/GenBank/DDBJ whole genome shotgun (WGS) entry which is preliminary data.</text>
</comment>
<gene>
    <name evidence="1" type="ORF">PC117_g7341</name>
</gene>